<dbReference type="InterPro" id="IPR000182">
    <property type="entry name" value="GNAT_dom"/>
</dbReference>
<evidence type="ECO:0000256" key="1">
    <source>
        <dbReference type="ARBA" id="ARBA00022741"/>
    </source>
</evidence>
<dbReference type="EC" id="3.6.4.13" evidence="5"/>
<dbReference type="AlphaFoldDB" id="A0A9N8J936"/>
<proteinExistence type="inferred from homology"/>
<dbReference type="EMBL" id="CAIJEN010000002">
    <property type="protein sequence ID" value="CAD0083414.1"/>
    <property type="molecule type" value="Genomic_DNA"/>
</dbReference>
<feature type="region of interest" description="Disordered" evidence="6">
    <location>
        <begin position="75"/>
        <end position="94"/>
    </location>
</feature>
<feature type="compositionally biased region" description="Gly residues" evidence="6">
    <location>
        <begin position="880"/>
        <end position="893"/>
    </location>
</feature>
<feature type="region of interest" description="Disordered" evidence="6">
    <location>
        <begin position="791"/>
        <end position="893"/>
    </location>
</feature>
<keyword evidence="11" id="KW-1185">Reference proteome</keyword>
<dbReference type="SUPFAM" id="SSF52540">
    <property type="entry name" value="P-loop containing nucleoside triphosphate hydrolases"/>
    <property type="match status" value="2"/>
</dbReference>
<keyword evidence="1 5" id="KW-0547">Nucleotide-binding</keyword>
<protein>
    <recommendedName>
        <fullName evidence="5">ATP-dependent RNA helicase</fullName>
        <ecNumber evidence="5">3.6.4.13</ecNumber>
    </recommendedName>
</protein>
<sequence length="893" mass="97793">MSSNQKPREWRTTISDQEYLISTDLNNISHDFVNNAYSSDDMYWAKAMPAAILRNMLSNSLVMGVYAVQPSFPPAKTAEEPSSPDTPSPTLEDPSFYFSNEFQGNGAGAEKLEQVGFARFVTDHVTVFYLTDVYVAPDSRGKGLGKWLISCCREILDSKPHLMRAMLMASPGEGKDFYEKNLGMRDMQEEAAEGHILAMTRKRNHLAHVSSVSRISAVSKISRPYNAALITRSLHQTSQWKQQNAAVAEDEGLGFQSEQNDNGPITTFAELGKRQLVSKGVVQTLIKDMGLENMTEVQTATINQALNGNDILAQAKTGTGKTLGFLIPVLQNILKTDSSLGERSRGYAARRGNRTTADDIRAIIVSPTRELAEQIAVEAKRLVANTSVIVQTAVGGTQKSAGLRAIQRQGCHILVGTPGRLKDIFSDKYSGADRLLDQGFWPEIQEIMNLLPKPEEKSRQTLMFSATVPNEVQRLVRETLRPGFDFVKTVRDDEEPTHARVPQHLVTVNGLENTVPAIVELCKNAIADASEPDARPFKAIVYFNSTAEVTLASAALTELPIDEDSIQPQQDTRSRSRTVPSALYPARVFEIHSRLSQAQRTRASDNFRKCSSGILVSSDVTARGMDFPNVTHVIQVGIPRDRETYIHRIGRTARAGKEGQGWLISPMIEAQDLPRKLRDLPLKKDTSLATASVDMTREADVPRSAATILAQVAEAYKRIPMQAKGDAYRGYIGTYGFIRKKALVKAINNLSRYAWGMSTPPEISSALARRVGLTRVPGLNIDGRIIEGNIDDVDDRPIRSNDNGFGYGGGRNRPYSSDRNESGRGGFGRGGFGGGRDNDRRGGFGGDRGGFSRGGERGGFGGERRGGFSSRGGDRSFGGESRGGFSRGGGDRY</sequence>
<evidence type="ECO:0000256" key="4">
    <source>
        <dbReference type="ARBA" id="ARBA00022884"/>
    </source>
</evidence>
<evidence type="ECO:0000259" key="9">
    <source>
        <dbReference type="PROSITE" id="PS51194"/>
    </source>
</evidence>
<keyword evidence="3 5" id="KW-0067">ATP-binding</keyword>
<gene>
    <name evidence="10" type="ORF">AWRI4619_LOCUS1981</name>
</gene>
<dbReference type="PROSITE" id="PS51192">
    <property type="entry name" value="HELICASE_ATP_BIND_1"/>
    <property type="match status" value="1"/>
</dbReference>
<comment type="catalytic activity">
    <reaction evidence="5">
        <text>ATP + H2O = ADP + phosphate + H(+)</text>
        <dbReference type="Rhea" id="RHEA:13065"/>
        <dbReference type="ChEBI" id="CHEBI:15377"/>
        <dbReference type="ChEBI" id="CHEBI:15378"/>
        <dbReference type="ChEBI" id="CHEBI:30616"/>
        <dbReference type="ChEBI" id="CHEBI:43474"/>
        <dbReference type="ChEBI" id="CHEBI:456216"/>
        <dbReference type="EC" id="3.6.4.13"/>
    </reaction>
</comment>
<feature type="compositionally biased region" description="Low complexity" evidence="6">
    <location>
        <begin position="80"/>
        <end position="94"/>
    </location>
</feature>
<dbReference type="Proteomes" id="UP000716446">
    <property type="component" value="Unassembled WGS sequence"/>
</dbReference>
<evidence type="ECO:0000256" key="5">
    <source>
        <dbReference type="RuleBase" id="RU365068"/>
    </source>
</evidence>
<feature type="domain" description="N-acetyltransferase" evidence="7">
    <location>
        <begin position="51"/>
        <end position="204"/>
    </location>
</feature>
<dbReference type="GO" id="GO:0003723">
    <property type="term" value="F:RNA binding"/>
    <property type="evidence" value="ECO:0007669"/>
    <property type="project" value="UniProtKB-UniRule"/>
</dbReference>
<dbReference type="CDD" id="cd04301">
    <property type="entry name" value="NAT_SF"/>
    <property type="match status" value="1"/>
</dbReference>
<dbReference type="Pfam" id="PF00270">
    <property type="entry name" value="DEAD"/>
    <property type="match status" value="1"/>
</dbReference>
<evidence type="ECO:0000259" key="8">
    <source>
        <dbReference type="PROSITE" id="PS51192"/>
    </source>
</evidence>
<dbReference type="PROSITE" id="PS51194">
    <property type="entry name" value="HELICASE_CTER"/>
    <property type="match status" value="1"/>
</dbReference>
<name>A0A9N8J936_9PEZI</name>
<evidence type="ECO:0000259" key="7">
    <source>
        <dbReference type="PROSITE" id="PS51186"/>
    </source>
</evidence>
<dbReference type="SMART" id="SM00490">
    <property type="entry name" value="HELICc"/>
    <property type="match status" value="1"/>
</dbReference>
<feature type="compositionally biased region" description="Gly residues" evidence="6">
    <location>
        <begin position="843"/>
        <end position="861"/>
    </location>
</feature>
<evidence type="ECO:0000313" key="11">
    <source>
        <dbReference type="Proteomes" id="UP000716446"/>
    </source>
</evidence>
<dbReference type="GO" id="GO:0003724">
    <property type="term" value="F:RNA helicase activity"/>
    <property type="evidence" value="ECO:0007669"/>
    <property type="project" value="UniProtKB-EC"/>
</dbReference>
<comment type="caution">
    <text evidence="10">The sequence shown here is derived from an EMBL/GenBank/DDBJ whole genome shotgun (WGS) entry which is preliminary data.</text>
</comment>
<dbReference type="Gene3D" id="3.40.50.300">
    <property type="entry name" value="P-loop containing nucleotide triphosphate hydrolases"/>
    <property type="match status" value="2"/>
</dbReference>
<dbReference type="Gene3D" id="3.40.630.30">
    <property type="match status" value="1"/>
</dbReference>
<keyword evidence="4 5" id="KW-0694">RNA-binding</keyword>
<dbReference type="GO" id="GO:0005524">
    <property type="term" value="F:ATP binding"/>
    <property type="evidence" value="ECO:0007669"/>
    <property type="project" value="UniProtKB-UniRule"/>
</dbReference>
<dbReference type="PROSITE" id="PS51186">
    <property type="entry name" value="GNAT"/>
    <property type="match status" value="1"/>
</dbReference>
<evidence type="ECO:0000256" key="3">
    <source>
        <dbReference type="ARBA" id="ARBA00022840"/>
    </source>
</evidence>
<comment type="similarity">
    <text evidence="5">Belongs to the DEAD box helicase family.</text>
</comment>
<keyword evidence="2 5" id="KW-0378">Hydrolase</keyword>
<dbReference type="GO" id="GO:0016787">
    <property type="term" value="F:hydrolase activity"/>
    <property type="evidence" value="ECO:0007669"/>
    <property type="project" value="UniProtKB-KW"/>
</dbReference>
<feature type="domain" description="Helicase ATP-binding" evidence="8">
    <location>
        <begin position="302"/>
        <end position="486"/>
    </location>
</feature>
<dbReference type="InterPro" id="IPR011545">
    <property type="entry name" value="DEAD/DEAH_box_helicase_dom"/>
</dbReference>
<evidence type="ECO:0000256" key="2">
    <source>
        <dbReference type="ARBA" id="ARBA00022801"/>
    </source>
</evidence>
<dbReference type="Pfam" id="PF00271">
    <property type="entry name" value="Helicase_C"/>
    <property type="match status" value="1"/>
</dbReference>
<evidence type="ECO:0000256" key="6">
    <source>
        <dbReference type="SAM" id="MobiDB-lite"/>
    </source>
</evidence>
<dbReference type="InterPro" id="IPR001650">
    <property type="entry name" value="Helicase_C-like"/>
</dbReference>
<dbReference type="InterPro" id="IPR016181">
    <property type="entry name" value="Acyl_CoA_acyltransferase"/>
</dbReference>
<dbReference type="InterPro" id="IPR014001">
    <property type="entry name" value="Helicase_ATP-bd"/>
</dbReference>
<feature type="compositionally biased region" description="Gly residues" evidence="6">
    <location>
        <begin position="823"/>
        <end position="835"/>
    </location>
</feature>
<dbReference type="PANTHER" id="PTHR24031">
    <property type="entry name" value="RNA HELICASE"/>
    <property type="match status" value="1"/>
</dbReference>
<keyword evidence="5" id="KW-0347">Helicase</keyword>
<organism evidence="10 11">
    <name type="scientific">Aureobasidium vineae</name>
    <dbReference type="NCBI Taxonomy" id="2773715"/>
    <lineage>
        <taxon>Eukaryota</taxon>
        <taxon>Fungi</taxon>
        <taxon>Dikarya</taxon>
        <taxon>Ascomycota</taxon>
        <taxon>Pezizomycotina</taxon>
        <taxon>Dothideomycetes</taxon>
        <taxon>Dothideomycetidae</taxon>
        <taxon>Dothideales</taxon>
        <taxon>Saccotheciaceae</taxon>
        <taxon>Aureobasidium</taxon>
    </lineage>
</organism>
<dbReference type="GO" id="GO:0016747">
    <property type="term" value="F:acyltransferase activity, transferring groups other than amino-acyl groups"/>
    <property type="evidence" value="ECO:0007669"/>
    <property type="project" value="InterPro"/>
</dbReference>
<dbReference type="SUPFAM" id="SSF55729">
    <property type="entry name" value="Acyl-CoA N-acyltransferases (Nat)"/>
    <property type="match status" value="1"/>
</dbReference>
<dbReference type="CDD" id="cd18787">
    <property type="entry name" value="SF2_C_DEAD"/>
    <property type="match status" value="1"/>
</dbReference>
<dbReference type="SMART" id="SM00487">
    <property type="entry name" value="DEXDc"/>
    <property type="match status" value="1"/>
</dbReference>
<feature type="domain" description="Helicase C-terminal" evidence="9">
    <location>
        <begin position="514"/>
        <end position="699"/>
    </location>
</feature>
<accession>A0A9N8J936</accession>
<comment type="domain">
    <text evidence="5">The Q motif is unique to and characteristic of the DEAD box family of RNA helicases and controls ATP binding and hydrolysis.</text>
</comment>
<comment type="function">
    <text evidence="5">RNA helicase.</text>
</comment>
<reference evidence="10" key="1">
    <citation type="submission" date="2020-06" db="EMBL/GenBank/DDBJ databases">
        <authorList>
            <person name="Onetto C."/>
        </authorList>
    </citation>
    <scope>NUCLEOTIDE SEQUENCE</scope>
</reference>
<dbReference type="InterPro" id="IPR027417">
    <property type="entry name" value="P-loop_NTPase"/>
</dbReference>
<evidence type="ECO:0000313" key="10">
    <source>
        <dbReference type="EMBL" id="CAD0083414.1"/>
    </source>
</evidence>
<dbReference type="Pfam" id="PF13508">
    <property type="entry name" value="Acetyltransf_7"/>
    <property type="match status" value="1"/>
</dbReference>